<comment type="caution">
    <text evidence="1">The sequence shown here is derived from an EMBL/GenBank/DDBJ whole genome shotgun (WGS) entry which is preliminary data.</text>
</comment>
<gene>
    <name evidence="1" type="ORF">OU798_24245</name>
</gene>
<dbReference type="EMBL" id="JAPOHD010000069">
    <property type="protein sequence ID" value="MCY1723484.1"/>
    <property type="molecule type" value="Genomic_DNA"/>
</dbReference>
<reference evidence="1" key="1">
    <citation type="submission" date="2022-11" db="EMBL/GenBank/DDBJ databases">
        <title>Marilongibacter aestuarii gen. nov., sp. nov., isolated from tidal flat sediment.</title>
        <authorList>
            <person name="Jiayan W."/>
        </authorList>
    </citation>
    <scope>NUCLEOTIDE SEQUENCE</scope>
    <source>
        <strain evidence="1">Z1-6</strain>
    </source>
</reference>
<name>A0A9X3FAD4_9BACT</name>
<dbReference type="Gene3D" id="3.20.20.80">
    <property type="entry name" value="Glycosidases"/>
    <property type="match status" value="1"/>
</dbReference>
<protein>
    <submittedName>
        <fullName evidence="1">Uncharacterized protein</fullName>
    </submittedName>
</protein>
<dbReference type="Proteomes" id="UP001145087">
    <property type="component" value="Unassembled WGS sequence"/>
</dbReference>
<evidence type="ECO:0000313" key="1">
    <source>
        <dbReference type="EMBL" id="MCY1723484.1"/>
    </source>
</evidence>
<accession>A0A9X3FAD4</accession>
<keyword evidence="2" id="KW-1185">Reference proteome</keyword>
<dbReference type="AlphaFoldDB" id="A0A9X3FAD4"/>
<organism evidence="1 2">
    <name type="scientific">Draconibacterium aestuarii</name>
    <dbReference type="NCBI Taxonomy" id="2998507"/>
    <lineage>
        <taxon>Bacteria</taxon>
        <taxon>Pseudomonadati</taxon>
        <taxon>Bacteroidota</taxon>
        <taxon>Bacteroidia</taxon>
        <taxon>Marinilabiliales</taxon>
        <taxon>Prolixibacteraceae</taxon>
        <taxon>Draconibacterium</taxon>
    </lineage>
</organism>
<sequence>MIKNSLSTYFTVIAIVLVACNTQPKINEDVKQIAKNNYHDIYSDTWVATDALGRTMPSFDEAGPVKKDQRRVTGIFYITWHTQDKANMAQPYNADVTKILNAAPEARLDARHPLWTEDSYHWGEPEMGYFLSQDEYVIRKDMAMLADAGVDVIIFDVTNAVRYWDEWDVTCKVMQQMKADGNKVPRICFWAFNGPVIKVVQDLYEKIYKEEKYKDLWFYWDEKPLLLYNGSPAFDANRGGIKHPNPNYDPLAKTDTAHVHYKDPDYAEEFYLDYTKEVKEFFTLRTMWWGYYEWGGERFVGTEDNWSFGYSLADEKVKALKPEELLSTHNGKREQAAVTAAQHPVTMTKENMGVGKSWSRENGQPALNEYDLPVSAYVPWLGDTVENPEGYGIYFQERWDEAIEAAPEFLYINDWNEWTAGKYSPDDKGGITNKITGNTMPWLGRENPFIFVDQYNSEFNRCIHPMKDGYTDNYYMQMVQNIRRYKGVRPIPVNHAYRKVKIDGEFDEWNDILIEYRDTKGDVFHRDHPGYGGLHYIDTTGRNDIITSKVAVSEKNIAFYAETSQLLTSHRDENWMLLLIDADNNSETGWFGYDYLVNKVVDDQMNTMLMYYNQEEEDWKKQSTLKYNYVNNQLELEIPRDQLGLVGNQFTFDFKWSDNPAGLDDPISLSTGGDTAPNRRFNYRCIWKK</sequence>
<dbReference type="RefSeq" id="WP_343335810.1">
    <property type="nucleotide sequence ID" value="NZ_JAPOHD010000069.1"/>
</dbReference>
<proteinExistence type="predicted"/>
<evidence type="ECO:0000313" key="2">
    <source>
        <dbReference type="Proteomes" id="UP001145087"/>
    </source>
</evidence>
<dbReference type="PROSITE" id="PS51257">
    <property type="entry name" value="PROKAR_LIPOPROTEIN"/>
    <property type="match status" value="1"/>
</dbReference>